<accession>A0A0G1AVP0</accession>
<comment type="caution">
    <text evidence="8">The sequence shown here is derived from an EMBL/GenBank/DDBJ whole genome shotgun (WGS) entry which is preliminary data.</text>
</comment>
<dbReference type="EMBL" id="LCED01000048">
    <property type="protein sequence ID" value="KKS65185.1"/>
    <property type="molecule type" value="Genomic_DNA"/>
</dbReference>
<organism evidence="8 9">
    <name type="scientific">candidate division WWE3 bacterium GW2011_GWB1_42_6</name>
    <dbReference type="NCBI Taxonomy" id="1619115"/>
    <lineage>
        <taxon>Bacteria</taxon>
        <taxon>Katanobacteria</taxon>
    </lineage>
</organism>
<keyword evidence="4" id="KW-1133">Transmembrane helix</keyword>
<evidence type="ECO:0008006" key="10">
    <source>
        <dbReference type="Google" id="ProtNLM"/>
    </source>
</evidence>
<evidence type="ECO:0000256" key="1">
    <source>
        <dbReference type="ARBA" id="ARBA00022512"/>
    </source>
</evidence>
<evidence type="ECO:0000256" key="4">
    <source>
        <dbReference type="SAM" id="Phobius"/>
    </source>
</evidence>
<gene>
    <name evidence="8" type="ORF">UV35_C0048G0001</name>
</gene>
<feature type="domain" description="Gram-positive cocci surface proteins LPxTG" evidence="5">
    <location>
        <begin position="1206"/>
        <end position="1239"/>
    </location>
</feature>
<feature type="transmembrane region" description="Helical" evidence="4">
    <location>
        <begin position="1240"/>
        <end position="1259"/>
    </location>
</feature>
<keyword evidence="2" id="KW-0964">Secreted</keyword>
<evidence type="ECO:0000259" key="7">
    <source>
        <dbReference type="Pfam" id="PF19403"/>
    </source>
</evidence>
<keyword evidence="4" id="KW-0472">Membrane</keyword>
<dbReference type="InterPro" id="IPR001434">
    <property type="entry name" value="OmcB-like_DUF11"/>
</dbReference>
<protein>
    <recommendedName>
        <fullName evidence="10">DUF11 domain-containing protein</fullName>
    </recommendedName>
</protein>
<proteinExistence type="predicted"/>
<dbReference type="SUPFAM" id="SSF117074">
    <property type="entry name" value="Hypothetical protein PA1324"/>
    <property type="match status" value="1"/>
</dbReference>
<name>A0A0G1AVP0_UNCKA</name>
<evidence type="ECO:0000256" key="2">
    <source>
        <dbReference type="ARBA" id="ARBA00022525"/>
    </source>
</evidence>
<dbReference type="Gene3D" id="2.60.40.10">
    <property type="entry name" value="Immunoglobulins"/>
    <property type="match status" value="1"/>
</dbReference>
<dbReference type="Pfam" id="PF00746">
    <property type="entry name" value="Gram_pos_anchor"/>
    <property type="match status" value="1"/>
</dbReference>
<keyword evidence="3" id="KW-0572">Peptidoglycan-anchor</keyword>
<evidence type="ECO:0000313" key="8">
    <source>
        <dbReference type="EMBL" id="KKS65185.1"/>
    </source>
</evidence>
<evidence type="ECO:0000256" key="3">
    <source>
        <dbReference type="ARBA" id="ARBA00023088"/>
    </source>
</evidence>
<dbReference type="Pfam" id="PF19403">
    <property type="entry name" value="SpaA_2"/>
    <property type="match status" value="4"/>
</dbReference>
<dbReference type="InterPro" id="IPR045826">
    <property type="entry name" value="SpaA_PFL_dom_2"/>
</dbReference>
<evidence type="ECO:0000313" key="9">
    <source>
        <dbReference type="Proteomes" id="UP000033848"/>
    </source>
</evidence>
<feature type="domain" description="SpaA-like prealbumin fold" evidence="7">
    <location>
        <begin position="595"/>
        <end position="688"/>
    </location>
</feature>
<evidence type="ECO:0000259" key="6">
    <source>
        <dbReference type="Pfam" id="PF01345"/>
    </source>
</evidence>
<dbReference type="InterPro" id="IPR013783">
    <property type="entry name" value="Ig-like_fold"/>
</dbReference>
<sequence length="1561" mass="166584">MCMEDAYGGSLNCTANDVSIANATIVEILDDGCAYAGDTVTFTAIWDVQSTATERYNVGLYFATEGQTSALNGTCSVSTLPNSPATDWFDFDGNACGDISSSKMVHPEITITAKCVDSDEDNLLDIPYCTSWHQQVSACSSPIDAIPLNASKCNCEDGFNVPIFVPSGNLTVIKHVINDDGGTKSASDFNITIAGVNPDPPSVVGAELGVSVTLDEGSYTVTEAPVAGYTPSYSSGCSGTMVAGGSATCTITNDDIAPSLTVVKQVTNDDGGTKGISDFGITFSGGSLVFDSGNADGNTTTYTSEPVTIAAGTEYTLQESNVANYIEGTWDCGTPSGDGLMTTFSPILGQSIVCSITNNDEPAPTISVLKTADDNLIPETGQSVTFTYRITNTGSEDVTVTSIIDDVFGDLLAIAKTQNGGADIVIMSTDPDSYYEFTYTIPLSSDTLTDHINRVEVIAVDDDYTQATGFDTETVTFEDILPDITVLKIGSPTTVPETGGDVTFTYRVTNNSVESATITVLSDDQFGVLGGDADCAVGTILAGGAFCEFEETFTLPATTAPATHVNVFTATVTDGEGNEDTDTDDETITFSYVPTLKLVKQVNNTSGGTALPSAWTLTATEVGSGTPTISDPGDQETFHVVTPGMVYTLDEVGGPAGYSTNGWVCDVEGVLTGYQVTLAAEDDVTCTITNDDIAPTLKLVKNVTNDNGGTVLAGGWDLTATGSELGFTDKGDSTTSHTVRAGVEYTLSESTVPGYEAGSWSCDGGIFSGDKITLGLDNDVTCTITNNDRPASIQGRKYRDVNGNGDFDLSEKVDPNTNRLDGWTINLYDSRWELIDSMVTGVDTTPAGPVDIGQYRFVNLSAGTHYVCEEPQQGWVQTEPSDPNITDGNSNCHEVNLSLGQDVNTIQFGNFETASILVCKYVDEDTVMRDDSLEQGAQSVSSAPYTGGWDVDLLVGGEVDDSRTTDETGCYLWEGLKPNTDYSVAEQPRDFWIPNGPTSCDFGNLTSGEQYTCDFHNVQVEPYLYITKENDTGGVVKSPSDTVWFTITVRAENSPVLGVVVRDLLSDGFTFHPSTDPWNVESDDPMRGDITSGVGVTGYNSPGVWEIGDIEAGETITINYQATIDSGIDSGTYKDIAWARGKNTWDQSEGEGSVYAEAIDPGDLAWNEDWFVGTQVKIEAPVDYPEAEAEVDEDEVVEEVLGSSTIRLPATGASTAVTISALVLMSLGMLFIGLSRKKKFVSALPIFLLLGFAVLRPVYASTPDPYLIVRLERPADTYNEPFELVFVAMDTEGGRDLTATCWKDGNDFETISVDQGGGTEKCHVTSGVLGGEGTYQFWVTLSADGGLDPVESNKFTVDYDNDGPDKPKYIEVDRKSDCKYEITIKTANDDQTDYVEVYMSDDKEFTTNENSRIRTFYMGPDEKKTFTEEVGGALCAHRQYFAVRAFDSAGNGSDVEAEEITDIEYKTVYKEGTEEVIQEAYAGGTSSTIGEGTGEEGTEVVLPGEEPIEGEEGSILGEQVEGEPGAEKGFFGKLFASPWTWAALIVLLGGITINGLRKRNE</sequence>
<feature type="domain" description="SpaA-like prealbumin fold" evidence="7">
    <location>
        <begin position="257"/>
        <end position="356"/>
    </location>
</feature>
<feature type="domain" description="DUF11" evidence="6">
    <location>
        <begin position="1026"/>
        <end position="1143"/>
    </location>
</feature>
<keyword evidence="4" id="KW-0812">Transmembrane</keyword>
<keyword evidence="1" id="KW-0134">Cell wall</keyword>
<feature type="transmembrane region" description="Helical" evidence="4">
    <location>
        <begin position="1538"/>
        <end position="1556"/>
    </location>
</feature>
<feature type="domain" description="SpaA-like prealbumin fold" evidence="7">
    <location>
        <begin position="694"/>
        <end position="784"/>
    </location>
</feature>
<reference evidence="8 9" key="1">
    <citation type="journal article" date="2015" name="Nature">
        <title>rRNA introns, odd ribosomes, and small enigmatic genomes across a large radiation of phyla.</title>
        <authorList>
            <person name="Brown C.T."/>
            <person name="Hug L.A."/>
            <person name="Thomas B.C."/>
            <person name="Sharon I."/>
            <person name="Castelle C.J."/>
            <person name="Singh A."/>
            <person name="Wilkins M.J."/>
            <person name="Williams K.H."/>
            <person name="Banfield J.F."/>
        </authorList>
    </citation>
    <scope>NUCLEOTIDE SEQUENCE [LARGE SCALE GENOMIC DNA]</scope>
</reference>
<feature type="domain" description="SpaA-like prealbumin fold" evidence="7">
    <location>
        <begin position="168"/>
        <end position="249"/>
    </location>
</feature>
<dbReference type="Proteomes" id="UP000033848">
    <property type="component" value="Unassembled WGS sequence"/>
</dbReference>
<feature type="transmembrane region" description="Helical" evidence="4">
    <location>
        <begin position="1213"/>
        <end position="1233"/>
    </location>
</feature>
<dbReference type="Pfam" id="PF01345">
    <property type="entry name" value="DUF11"/>
    <property type="match status" value="1"/>
</dbReference>
<evidence type="ECO:0000259" key="5">
    <source>
        <dbReference type="Pfam" id="PF00746"/>
    </source>
</evidence>
<dbReference type="InterPro" id="IPR019931">
    <property type="entry name" value="LPXTG_anchor"/>
</dbReference>